<reference evidence="1" key="1">
    <citation type="submission" date="2018-05" db="EMBL/GenBank/DDBJ databases">
        <authorList>
            <person name="Lanie J.A."/>
            <person name="Ng W.-L."/>
            <person name="Kazmierczak K.M."/>
            <person name="Andrzejewski T.M."/>
            <person name="Davidsen T.M."/>
            <person name="Wayne K.J."/>
            <person name="Tettelin H."/>
            <person name="Glass J.I."/>
            <person name="Rusch D."/>
            <person name="Podicherti R."/>
            <person name="Tsui H.-C.T."/>
            <person name="Winkler M.E."/>
        </authorList>
    </citation>
    <scope>NUCLEOTIDE SEQUENCE</scope>
</reference>
<dbReference type="AlphaFoldDB" id="A0A383CY68"/>
<name>A0A383CY68_9ZZZZ</name>
<proteinExistence type="predicted"/>
<dbReference type="EMBL" id="UINC01212681">
    <property type="protein sequence ID" value="SVE37121.1"/>
    <property type="molecule type" value="Genomic_DNA"/>
</dbReference>
<feature type="non-terminal residue" evidence="1">
    <location>
        <position position="1"/>
    </location>
</feature>
<protein>
    <submittedName>
        <fullName evidence="1">Uncharacterized protein</fullName>
    </submittedName>
</protein>
<organism evidence="1">
    <name type="scientific">marine metagenome</name>
    <dbReference type="NCBI Taxonomy" id="408172"/>
    <lineage>
        <taxon>unclassified sequences</taxon>
        <taxon>metagenomes</taxon>
        <taxon>ecological metagenomes</taxon>
    </lineage>
</organism>
<sequence length="211" mass="24229">VPICRFKLDSLLGPLNEGETLLTPNHRSAKVILQAYGDSKKTGEVWLRPKVYAIDVWLAQLWIRLSSDSIEPFCNLQILDSFAEQCIWTKSLMASTEKYPLLNVQQTAATISRSYHLFNQWLFPQETARWSSMQSKDFSAFLYWSKQYQSYCQKHGLSGLSDAITILIPRLGELTKFLPPSLLLVNFTNPPPLYGRLIENLSNVLELRHHL</sequence>
<accession>A0A383CY68</accession>
<evidence type="ECO:0000313" key="1">
    <source>
        <dbReference type="EMBL" id="SVE37121.1"/>
    </source>
</evidence>
<feature type="non-terminal residue" evidence="1">
    <location>
        <position position="211"/>
    </location>
</feature>
<gene>
    <name evidence="1" type="ORF">METZ01_LOCUS489975</name>
</gene>